<reference evidence="2 3" key="1">
    <citation type="journal article" date="2016" name="Nat. Commun.">
        <title>Ectomycorrhizal ecology is imprinted in the genome of the dominant symbiotic fungus Cenococcum geophilum.</title>
        <authorList>
            <consortium name="DOE Joint Genome Institute"/>
            <person name="Peter M."/>
            <person name="Kohler A."/>
            <person name="Ohm R.A."/>
            <person name="Kuo A."/>
            <person name="Krutzmann J."/>
            <person name="Morin E."/>
            <person name="Arend M."/>
            <person name="Barry K.W."/>
            <person name="Binder M."/>
            <person name="Choi C."/>
            <person name="Clum A."/>
            <person name="Copeland A."/>
            <person name="Grisel N."/>
            <person name="Haridas S."/>
            <person name="Kipfer T."/>
            <person name="LaButti K."/>
            <person name="Lindquist E."/>
            <person name="Lipzen A."/>
            <person name="Maire R."/>
            <person name="Meier B."/>
            <person name="Mihaltcheva S."/>
            <person name="Molinier V."/>
            <person name="Murat C."/>
            <person name="Poggeler S."/>
            <person name="Quandt C.A."/>
            <person name="Sperisen C."/>
            <person name="Tritt A."/>
            <person name="Tisserant E."/>
            <person name="Crous P.W."/>
            <person name="Henrissat B."/>
            <person name="Nehls U."/>
            <person name="Egli S."/>
            <person name="Spatafora J.W."/>
            <person name="Grigoriev I.V."/>
            <person name="Martin F.M."/>
        </authorList>
    </citation>
    <scope>NUCLEOTIDE SEQUENCE [LARGE SCALE GENOMIC DNA]</scope>
    <source>
        <strain evidence="2 3">CBS 459.81</strain>
    </source>
</reference>
<feature type="transmembrane region" description="Helical" evidence="1">
    <location>
        <begin position="13"/>
        <end position="35"/>
    </location>
</feature>
<keyword evidence="1" id="KW-0472">Membrane</keyword>
<dbReference type="OrthoDB" id="3924980at2759"/>
<accession>A0A8E2E0T0</accession>
<evidence type="ECO:0000313" key="2">
    <source>
        <dbReference type="EMBL" id="OCK75301.1"/>
    </source>
</evidence>
<protein>
    <submittedName>
        <fullName evidence="2">Uncharacterized protein</fullName>
    </submittedName>
</protein>
<dbReference type="AlphaFoldDB" id="A0A8E2E0T0"/>
<name>A0A8E2E0T0_9PEZI</name>
<organism evidence="2 3">
    <name type="scientific">Lepidopterella palustris CBS 459.81</name>
    <dbReference type="NCBI Taxonomy" id="1314670"/>
    <lineage>
        <taxon>Eukaryota</taxon>
        <taxon>Fungi</taxon>
        <taxon>Dikarya</taxon>
        <taxon>Ascomycota</taxon>
        <taxon>Pezizomycotina</taxon>
        <taxon>Dothideomycetes</taxon>
        <taxon>Pleosporomycetidae</taxon>
        <taxon>Mytilinidiales</taxon>
        <taxon>Argynnaceae</taxon>
        <taxon>Lepidopterella</taxon>
    </lineage>
</organism>
<evidence type="ECO:0000313" key="3">
    <source>
        <dbReference type="Proteomes" id="UP000250266"/>
    </source>
</evidence>
<keyword evidence="3" id="KW-1185">Reference proteome</keyword>
<keyword evidence="1" id="KW-1133">Transmembrane helix</keyword>
<dbReference type="Proteomes" id="UP000250266">
    <property type="component" value="Unassembled WGS sequence"/>
</dbReference>
<feature type="transmembrane region" description="Helical" evidence="1">
    <location>
        <begin position="114"/>
        <end position="135"/>
    </location>
</feature>
<dbReference type="EMBL" id="KV745335">
    <property type="protein sequence ID" value="OCK75301.1"/>
    <property type="molecule type" value="Genomic_DNA"/>
</dbReference>
<keyword evidence="1" id="KW-0812">Transmembrane</keyword>
<sequence length="145" mass="15846">MSFLSKINLPTPILIQAVGLVGLGLHMTFTGRIPWVSSSYPTSITPLALRNRDTTFLLGAVTFALGLTYFVTSYVPVAENQWLHASVPVRFCLSVLFFGRLAVSGRQEFSTEGYWELVGLGLIDLIGSISVGMTLGKWDGRVEGY</sequence>
<proteinExistence type="predicted"/>
<feature type="transmembrane region" description="Helical" evidence="1">
    <location>
        <begin position="56"/>
        <end position="76"/>
    </location>
</feature>
<feature type="transmembrane region" description="Helical" evidence="1">
    <location>
        <begin position="82"/>
        <end position="102"/>
    </location>
</feature>
<evidence type="ECO:0000256" key="1">
    <source>
        <dbReference type="SAM" id="Phobius"/>
    </source>
</evidence>
<gene>
    <name evidence="2" type="ORF">K432DRAFT_386292</name>
</gene>